<sequence length="234" mass="25231">MKSKLAAIVVNAILCAIIVATCIVGFADGGAVQVSGEHDEPYYSAGETACGVSLMFNVYQNTSNVYKILDILDEYDAKATFFLGGSWADDNVDCTREIAARGHEIGSHGYFHKDQSAMNYRQNLEEISPSVKLLNAVLGDEIKLFAPPSGAFCDATLSAASSLGLKTIMWSRDTIDWRDSDVNLIYSRATNNISSGEFVLMHPMDVTVAALPDILSYIISNGLALVTVSENLGE</sequence>
<dbReference type="GO" id="GO:0005975">
    <property type="term" value="P:carbohydrate metabolic process"/>
    <property type="evidence" value="ECO:0007669"/>
    <property type="project" value="InterPro"/>
</dbReference>
<evidence type="ECO:0000313" key="4">
    <source>
        <dbReference type="EMBL" id="HIR67265.1"/>
    </source>
</evidence>
<protein>
    <submittedName>
        <fullName evidence="4">Polysaccharide deacetylase family protein</fullName>
    </submittedName>
</protein>
<dbReference type="PANTHER" id="PTHR10587">
    <property type="entry name" value="GLYCOSYL TRANSFERASE-RELATED"/>
    <property type="match status" value="1"/>
</dbReference>
<keyword evidence="2" id="KW-0378">Hydrolase</keyword>
<evidence type="ECO:0000259" key="3">
    <source>
        <dbReference type="PROSITE" id="PS51677"/>
    </source>
</evidence>
<dbReference type="EMBL" id="DVHK01000093">
    <property type="protein sequence ID" value="HIR67265.1"/>
    <property type="molecule type" value="Genomic_DNA"/>
</dbReference>
<dbReference type="Pfam" id="PF01522">
    <property type="entry name" value="Polysacc_deac_1"/>
    <property type="match status" value="1"/>
</dbReference>
<dbReference type="SUPFAM" id="SSF88713">
    <property type="entry name" value="Glycoside hydrolase/deacetylase"/>
    <property type="match status" value="1"/>
</dbReference>
<dbReference type="Gene3D" id="3.20.20.370">
    <property type="entry name" value="Glycoside hydrolase/deacetylase"/>
    <property type="match status" value="1"/>
</dbReference>
<reference evidence="4" key="2">
    <citation type="journal article" date="2021" name="PeerJ">
        <title>Extensive microbial diversity within the chicken gut microbiome revealed by metagenomics and culture.</title>
        <authorList>
            <person name="Gilroy R."/>
            <person name="Ravi A."/>
            <person name="Getino M."/>
            <person name="Pursley I."/>
            <person name="Horton D.L."/>
            <person name="Alikhan N.F."/>
            <person name="Baker D."/>
            <person name="Gharbi K."/>
            <person name="Hall N."/>
            <person name="Watson M."/>
            <person name="Adriaenssens E.M."/>
            <person name="Foster-Nyarko E."/>
            <person name="Jarju S."/>
            <person name="Secka A."/>
            <person name="Antonio M."/>
            <person name="Oren A."/>
            <person name="Chaudhuri R.R."/>
            <person name="La Ragione R."/>
            <person name="Hildebrand F."/>
            <person name="Pallen M.J."/>
        </authorList>
    </citation>
    <scope>NUCLEOTIDE SEQUENCE</scope>
    <source>
        <strain evidence="4">ChiW16-3235</strain>
    </source>
</reference>
<evidence type="ECO:0000256" key="1">
    <source>
        <dbReference type="ARBA" id="ARBA00022723"/>
    </source>
</evidence>
<gene>
    <name evidence="4" type="ORF">IAB94_04390</name>
</gene>
<accession>A0A9D1J9A5</accession>
<dbReference type="GO" id="GO:0016020">
    <property type="term" value="C:membrane"/>
    <property type="evidence" value="ECO:0007669"/>
    <property type="project" value="TreeGrafter"/>
</dbReference>
<keyword evidence="1" id="KW-0479">Metal-binding</keyword>
<dbReference type="GO" id="GO:0016810">
    <property type="term" value="F:hydrolase activity, acting on carbon-nitrogen (but not peptide) bonds"/>
    <property type="evidence" value="ECO:0007669"/>
    <property type="project" value="InterPro"/>
</dbReference>
<proteinExistence type="predicted"/>
<dbReference type="GO" id="GO:0046872">
    <property type="term" value="F:metal ion binding"/>
    <property type="evidence" value="ECO:0007669"/>
    <property type="project" value="UniProtKB-KW"/>
</dbReference>
<feature type="domain" description="NodB homology" evidence="3">
    <location>
        <begin position="50"/>
        <end position="226"/>
    </location>
</feature>
<dbReference type="InterPro" id="IPR011330">
    <property type="entry name" value="Glyco_hydro/deAcase_b/a-brl"/>
</dbReference>
<name>A0A9D1J9A5_9FIRM</name>
<dbReference type="AlphaFoldDB" id="A0A9D1J9A5"/>
<comment type="caution">
    <text evidence="4">The sequence shown here is derived from an EMBL/GenBank/DDBJ whole genome shotgun (WGS) entry which is preliminary data.</text>
</comment>
<dbReference type="InterPro" id="IPR050248">
    <property type="entry name" value="Polysacc_deacetylase_ArnD"/>
</dbReference>
<reference evidence="4" key="1">
    <citation type="submission" date="2020-10" db="EMBL/GenBank/DDBJ databases">
        <authorList>
            <person name="Gilroy R."/>
        </authorList>
    </citation>
    <scope>NUCLEOTIDE SEQUENCE</scope>
    <source>
        <strain evidence="4">ChiW16-3235</strain>
    </source>
</reference>
<evidence type="ECO:0000256" key="2">
    <source>
        <dbReference type="ARBA" id="ARBA00022801"/>
    </source>
</evidence>
<dbReference type="Proteomes" id="UP000823913">
    <property type="component" value="Unassembled WGS sequence"/>
</dbReference>
<organism evidence="4 5">
    <name type="scientific">Candidatus Coproplasma avicola</name>
    <dbReference type="NCBI Taxonomy" id="2840744"/>
    <lineage>
        <taxon>Bacteria</taxon>
        <taxon>Bacillati</taxon>
        <taxon>Bacillota</taxon>
        <taxon>Clostridia</taxon>
        <taxon>Eubacteriales</taxon>
        <taxon>Candidatus Coproplasma</taxon>
    </lineage>
</organism>
<dbReference type="InterPro" id="IPR002509">
    <property type="entry name" value="NODB_dom"/>
</dbReference>
<dbReference type="PROSITE" id="PS51677">
    <property type="entry name" value="NODB"/>
    <property type="match status" value="1"/>
</dbReference>
<evidence type="ECO:0000313" key="5">
    <source>
        <dbReference type="Proteomes" id="UP000823913"/>
    </source>
</evidence>
<dbReference type="PANTHER" id="PTHR10587:SF133">
    <property type="entry name" value="CHITIN DEACETYLASE 1-RELATED"/>
    <property type="match status" value="1"/>
</dbReference>